<evidence type="ECO:0000313" key="2">
    <source>
        <dbReference type="Proteomes" id="UP000003612"/>
    </source>
</evidence>
<organism evidence="1 2">
    <name type="scientific">Neisseria mucosa C102</name>
    <dbReference type="NCBI Taxonomy" id="435832"/>
    <lineage>
        <taxon>Bacteria</taxon>
        <taxon>Pseudomonadati</taxon>
        <taxon>Pseudomonadota</taxon>
        <taxon>Betaproteobacteria</taxon>
        <taxon>Neisseriales</taxon>
        <taxon>Neisseriaceae</taxon>
        <taxon>Neisseria</taxon>
    </lineage>
</organism>
<proteinExistence type="predicted"/>
<accession>A0ABN0CBP3</accession>
<protein>
    <submittedName>
        <fullName evidence="1">Uncharacterized protein</fullName>
    </submittedName>
</protein>
<dbReference type="EMBL" id="ACRG01000007">
    <property type="protein sequence ID" value="EFV80734.1"/>
    <property type="molecule type" value="Genomic_DNA"/>
</dbReference>
<evidence type="ECO:0000313" key="1">
    <source>
        <dbReference type="EMBL" id="EFV80734.1"/>
    </source>
</evidence>
<keyword evidence="2" id="KW-1185">Reference proteome</keyword>
<sequence length="69" mass="7626">MAPLAKFILKVSESGIGGHAFAWVEYSNNYKGLQESDGLFEDFCVSFSQDGLESLCEFSIIQQNIVNCV</sequence>
<reference evidence="1 2" key="1">
    <citation type="submission" date="2010-12" db="EMBL/GenBank/DDBJ databases">
        <title>The Genome Sequence of Neisseria mucosa strain C102.</title>
        <authorList>
            <consortium name="The Broad Institute Genome Sequencing Platform"/>
            <person name="Earl A."/>
            <person name="Ward D."/>
            <person name="Feldgarden M."/>
            <person name="Gevers D."/>
            <person name="Sibley C.D."/>
            <person name="Field T.R."/>
            <person name="Grinwis M."/>
            <person name="Eshaghurshan C.S."/>
            <person name="Surette M."/>
            <person name="Young S.K."/>
            <person name="Zeng Q."/>
            <person name="Gargeya S."/>
            <person name="Fitzgerald M."/>
            <person name="Haas B."/>
            <person name="Abouelleil A."/>
            <person name="Alvarado L."/>
            <person name="Arachchi H.M."/>
            <person name="Berlin A."/>
            <person name="Brown A."/>
            <person name="Chapman S.B."/>
            <person name="Chen Z."/>
            <person name="Dunbar C."/>
            <person name="Freedman E."/>
            <person name="Gearin G."/>
            <person name="Gellesch M."/>
            <person name="Goldberg J."/>
            <person name="Griggs A."/>
            <person name="Gujja S."/>
            <person name="Heilman E."/>
            <person name="Heiman D."/>
            <person name="Howarth C."/>
            <person name="Larson L."/>
            <person name="Lui A."/>
            <person name="MacDonald P.J.P."/>
            <person name="Mehta T."/>
            <person name="Montmayeur A."/>
            <person name="Murphy C."/>
            <person name="Neiman D."/>
            <person name="Pearson M."/>
            <person name="Priest M."/>
            <person name="Roberts A."/>
            <person name="Saif S."/>
            <person name="Shea T."/>
            <person name="Shenoy N."/>
            <person name="Sisk P."/>
            <person name="Stolte C."/>
            <person name="Sykes S."/>
            <person name="White J."/>
            <person name="Yandava C."/>
            <person name="Nusbaum C."/>
            <person name="Birren B."/>
        </authorList>
    </citation>
    <scope>NUCLEOTIDE SEQUENCE [LARGE SCALE GENOMIC DNA]</scope>
    <source>
        <strain evidence="1 2">C102</strain>
    </source>
</reference>
<comment type="caution">
    <text evidence="1">The sequence shown here is derived from an EMBL/GenBank/DDBJ whole genome shotgun (WGS) entry which is preliminary data.</text>
</comment>
<dbReference type="Proteomes" id="UP000003612">
    <property type="component" value="Unassembled WGS sequence"/>
</dbReference>
<name>A0ABN0CBP3_NEIMU</name>
<gene>
    <name evidence="1" type="ORF">HMPREF0604_01073</name>
</gene>